<dbReference type="PROSITE" id="PS51257">
    <property type="entry name" value="PROKAR_LIPOPROTEIN"/>
    <property type="match status" value="1"/>
</dbReference>
<evidence type="ECO:0000256" key="2">
    <source>
        <dbReference type="ARBA" id="ARBA00005695"/>
    </source>
</evidence>
<evidence type="ECO:0000256" key="5">
    <source>
        <dbReference type="SAM" id="SignalP"/>
    </source>
</evidence>
<dbReference type="PANTHER" id="PTHR30290">
    <property type="entry name" value="PERIPLASMIC BINDING COMPONENT OF ABC TRANSPORTER"/>
    <property type="match status" value="1"/>
</dbReference>
<evidence type="ECO:0000256" key="3">
    <source>
        <dbReference type="ARBA" id="ARBA00022448"/>
    </source>
</evidence>
<dbReference type="CDD" id="cd08512">
    <property type="entry name" value="PBP2_NikA_DppA_OppA_like_7"/>
    <property type="match status" value="1"/>
</dbReference>
<dbReference type="GO" id="GO:0015833">
    <property type="term" value="P:peptide transport"/>
    <property type="evidence" value="ECO:0007669"/>
    <property type="project" value="TreeGrafter"/>
</dbReference>
<dbReference type="EMBL" id="WLYK01000002">
    <property type="protein sequence ID" value="MTD14153.1"/>
    <property type="molecule type" value="Genomic_DNA"/>
</dbReference>
<dbReference type="GO" id="GO:1904680">
    <property type="term" value="F:peptide transmembrane transporter activity"/>
    <property type="evidence" value="ECO:0007669"/>
    <property type="project" value="TreeGrafter"/>
</dbReference>
<evidence type="ECO:0000256" key="1">
    <source>
        <dbReference type="ARBA" id="ARBA00004196"/>
    </source>
</evidence>
<dbReference type="Gene3D" id="3.10.105.10">
    <property type="entry name" value="Dipeptide-binding Protein, Domain 3"/>
    <property type="match status" value="1"/>
</dbReference>
<evidence type="ECO:0000313" key="7">
    <source>
        <dbReference type="EMBL" id="MTD14153.1"/>
    </source>
</evidence>
<dbReference type="Gene3D" id="3.90.76.10">
    <property type="entry name" value="Dipeptide-binding Protein, Domain 1"/>
    <property type="match status" value="1"/>
</dbReference>
<accession>A0A7K1FLP6</accession>
<dbReference type="PANTHER" id="PTHR30290:SF10">
    <property type="entry name" value="PERIPLASMIC OLIGOPEPTIDE-BINDING PROTEIN-RELATED"/>
    <property type="match status" value="1"/>
</dbReference>
<feature type="signal peptide" evidence="5">
    <location>
        <begin position="1"/>
        <end position="27"/>
    </location>
</feature>
<keyword evidence="8" id="KW-1185">Reference proteome</keyword>
<dbReference type="Gene3D" id="3.40.190.10">
    <property type="entry name" value="Periplasmic binding protein-like II"/>
    <property type="match status" value="1"/>
</dbReference>
<proteinExistence type="inferred from homology"/>
<dbReference type="Pfam" id="PF00496">
    <property type="entry name" value="SBP_bac_5"/>
    <property type="match status" value="1"/>
</dbReference>
<protein>
    <submittedName>
        <fullName evidence="7">ABC transporter substrate-binding protein</fullName>
    </submittedName>
</protein>
<feature type="chain" id="PRO_5039511063" evidence="5">
    <location>
        <begin position="28"/>
        <end position="548"/>
    </location>
</feature>
<dbReference type="GO" id="GO:0030313">
    <property type="term" value="C:cell envelope"/>
    <property type="evidence" value="ECO:0007669"/>
    <property type="project" value="UniProtKB-SubCell"/>
</dbReference>
<reference evidence="7 8" key="1">
    <citation type="submission" date="2019-11" db="EMBL/GenBank/DDBJ databases">
        <authorList>
            <person name="Jiang L.-Q."/>
        </authorList>
    </citation>
    <scope>NUCLEOTIDE SEQUENCE [LARGE SCALE GENOMIC DNA]</scope>
    <source>
        <strain evidence="7 8">YIM 132087</strain>
    </source>
</reference>
<keyword evidence="4 5" id="KW-0732">Signal</keyword>
<comment type="similarity">
    <text evidence="2">Belongs to the bacterial solute-binding protein 5 family.</text>
</comment>
<dbReference type="InterPro" id="IPR000914">
    <property type="entry name" value="SBP_5_dom"/>
</dbReference>
<dbReference type="RefSeq" id="WP_154768167.1">
    <property type="nucleotide sequence ID" value="NZ_WLYK01000002.1"/>
</dbReference>
<sequence>MSSTFRRLGVPAIAGLALLASACTATAPTTQTSAGGATGSGSSSAAAGPVTTDVAFSVATTTLDPASGCTLDDVRLTMGLYVQLMQYGERTDANGVKEQDPTKVEPYFATDYEVSADGLSYTFTLPSDWKFPSGAPMDAEAVKYSIDRVNSIAGCGQAIVNDLYLDPLLIKEITVVDPTTVKFDLNFVDANFPLAMATPSASIVDPTLVEANGGVVDATPNEWMASHDAGSGPFRLASYEPGTKAVLEKDPNFKGEAPASDVINVNWIKSDSAMLLELQNGSLDIVQGLTKNSAASLQDTEGFTVAASTATANMGFLMPNDKEPWTNEKVREAVTYAIPYEDILNNVLKGYGQLYYGPVPPTMPGYDAADSTPRTYDVEKAKALMAEAGVTTPITVTLDTISGDATQASIATILQSALGELGIEVTVNPLSESAWGDQVYGLKTQAALRLDGPAIFSAGYYLSYDEACGISFNTGVICVPGNDVLLKEVRAAKDDAERDAALAQLTKNWVADSPKAILYLDATAVVMKTGTEYLWNQYTDMRTWKAAA</sequence>
<feature type="domain" description="Solute-binding protein family 5" evidence="6">
    <location>
        <begin position="103"/>
        <end position="464"/>
    </location>
</feature>
<name>A0A7K1FLP6_9ACTN</name>
<evidence type="ECO:0000259" key="6">
    <source>
        <dbReference type="Pfam" id="PF00496"/>
    </source>
</evidence>
<dbReference type="AlphaFoldDB" id="A0A7K1FLP6"/>
<keyword evidence="3" id="KW-0813">Transport</keyword>
<comment type="caution">
    <text evidence="7">The sequence shown here is derived from an EMBL/GenBank/DDBJ whole genome shotgun (WGS) entry which is preliminary data.</text>
</comment>
<dbReference type="Proteomes" id="UP000460221">
    <property type="component" value="Unassembled WGS sequence"/>
</dbReference>
<gene>
    <name evidence="7" type="ORF">GIS00_09370</name>
</gene>
<dbReference type="SUPFAM" id="SSF53850">
    <property type="entry name" value="Periplasmic binding protein-like II"/>
    <property type="match status" value="1"/>
</dbReference>
<comment type="subcellular location">
    <subcellularLocation>
        <location evidence="1">Cell envelope</location>
    </subcellularLocation>
</comment>
<evidence type="ECO:0000256" key="4">
    <source>
        <dbReference type="ARBA" id="ARBA00022729"/>
    </source>
</evidence>
<dbReference type="InterPro" id="IPR039424">
    <property type="entry name" value="SBP_5"/>
</dbReference>
<organism evidence="7 8">
    <name type="scientific">Nakamurella alba</name>
    <dbReference type="NCBI Taxonomy" id="2665158"/>
    <lineage>
        <taxon>Bacteria</taxon>
        <taxon>Bacillati</taxon>
        <taxon>Actinomycetota</taxon>
        <taxon>Actinomycetes</taxon>
        <taxon>Nakamurellales</taxon>
        <taxon>Nakamurellaceae</taxon>
        <taxon>Nakamurella</taxon>
    </lineage>
</organism>
<evidence type="ECO:0000313" key="8">
    <source>
        <dbReference type="Proteomes" id="UP000460221"/>
    </source>
</evidence>